<protein>
    <submittedName>
        <fullName evidence="2">Uncharacterized protein</fullName>
    </submittedName>
</protein>
<name>A0A9P0E2U3_NEZVI</name>
<feature type="region of interest" description="Disordered" evidence="1">
    <location>
        <begin position="1"/>
        <end position="72"/>
    </location>
</feature>
<evidence type="ECO:0000313" key="2">
    <source>
        <dbReference type="EMBL" id="CAH1389870.1"/>
    </source>
</evidence>
<dbReference type="Proteomes" id="UP001152798">
    <property type="component" value="Chromosome 1"/>
</dbReference>
<keyword evidence="3" id="KW-1185">Reference proteome</keyword>
<gene>
    <name evidence="2" type="ORF">NEZAVI_LOCUS1165</name>
</gene>
<feature type="region of interest" description="Disordered" evidence="1">
    <location>
        <begin position="87"/>
        <end position="122"/>
    </location>
</feature>
<feature type="compositionally biased region" description="Basic and acidic residues" evidence="1">
    <location>
        <begin position="9"/>
        <end position="22"/>
    </location>
</feature>
<evidence type="ECO:0000256" key="1">
    <source>
        <dbReference type="SAM" id="MobiDB-lite"/>
    </source>
</evidence>
<organism evidence="2 3">
    <name type="scientific">Nezara viridula</name>
    <name type="common">Southern green stink bug</name>
    <name type="synonym">Cimex viridulus</name>
    <dbReference type="NCBI Taxonomy" id="85310"/>
    <lineage>
        <taxon>Eukaryota</taxon>
        <taxon>Metazoa</taxon>
        <taxon>Ecdysozoa</taxon>
        <taxon>Arthropoda</taxon>
        <taxon>Hexapoda</taxon>
        <taxon>Insecta</taxon>
        <taxon>Pterygota</taxon>
        <taxon>Neoptera</taxon>
        <taxon>Paraneoptera</taxon>
        <taxon>Hemiptera</taxon>
        <taxon>Heteroptera</taxon>
        <taxon>Panheteroptera</taxon>
        <taxon>Pentatomomorpha</taxon>
        <taxon>Pentatomoidea</taxon>
        <taxon>Pentatomidae</taxon>
        <taxon>Pentatominae</taxon>
        <taxon>Nezara</taxon>
    </lineage>
</organism>
<evidence type="ECO:0000313" key="3">
    <source>
        <dbReference type="Proteomes" id="UP001152798"/>
    </source>
</evidence>
<sequence>MTKRNVKATVDKEPDRSRRESSSDGSVLENPINNGTKNNKSRKCKAQGSNKTASILKLKTSSKSKHLSESSCDSMVNEECNLAKHEEIASNDKNRNMPEHSSGDPIENHFQERIPDGKESQTKINSDKYSELLSILSGKEGDIDTFIKQYTIWQQSQSNNGKPLRTKKNVAKSTQVLQKPMKSKAIAATPLIKLTKKTNSKKVIKDSNNRSILETDLPVVEVSYKGESLHGILGSVNSIDFLTKFRLNKEKQRNENILSSIHAQEILIQSLRPLCSEMVRECSCKNIQNCRKGHMVSNDFFSIMDKHDAWLIVAFILRISNCLSENILTAILEFLSKHKARRKILLVSRHIFQSQQNNYPILKSYWEDILIALECCGLQRWEGIRSVIQFIIDTHSSLKAVVFHKLLKIWNVHQSSFSNTWQIVEPLVTGKIIVLHPLILSKLMGEIIAVEPKDKVNIYRLLVQQLTSLTNDNFIQISYRLLNDFLRKVSQEGLHSEEKVLREIMKTSYYSPFFPQQSPTVTNSSSLRRCRSLTNLSSISSDNKFHINATVHEEEKMEAAMQRALQCSNYDSIVKVIIASYNKVFINKVLLLVFNYAMDKNSFIILKNIFAKLKTSFAQYVDEAKDLIGNIVVTLMLDSVKQFNWKEANNYFNLLEENHVNKYKLKSLTDGTLRPVRLAVVYSEIHYYNGRYKESIGVFINTRLIDPDSVQWIIPGGSKDDFQIIGVMIVFLLNELINKKIINIATMLFKAVLEVQNSLTEPIEIGNFFEVLLYKLFEQTEEYPETAVKLYMRVMAKDNNVTLCGLTYRALIILAYRTHKRAIIKDIFYKAINEYVYPIIEANENVIILLRSHTEEEIIVYILEWVARFKEKISDSSNYQIKIRFKDAVLEDYLDNKDLGIPALLKEVDQTLPGAFKRLESVLKRLHLKFKQIKKDTFSIDPLSFQNFLNKIKV</sequence>
<dbReference type="EMBL" id="OV725077">
    <property type="protein sequence ID" value="CAH1389870.1"/>
    <property type="molecule type" value="Genomic_DNA"/>
</dbReference>
<accession>A0A9P0E2U3</accession>
<proteinExistence type="predicted"/>
<dbReference type="AlphaFoldDB" id="A0A9P0E2U3"/>
<reference evidence="2" key="1">
    <citation type="submission" date="2022-01" db="EMBL/GenBank/DDBJ databases">
        <authorList>
            <person name="King R."/>
        </authorList>
    </citation>
    <scope>NUCLEOTIDE SEQUENCE</scope>
</reference>